<gene>
    <name evidence="2" type="ORF">GRH90_19680</name>
</gene>
<evidence type="ECO:0000313" key="2">
    <source>
        <dbReference type="EMBL" id="NDL64956.1"/>
    </source>
</evidence>
<feature type="region of interest" description="Disordered" evidence="1">
    <location>
        <begin position="1"/>
        <end position="27"/>
    </location>
</feature>
<evidence type="ECO:0000256" key="1">
    <source>
        <dbReference type="SAM" id="MobiDB-lite"/>
    </source>
</evidence>
<organism evidence="2 3">
    <name type="scientific">Acerihabitans arboris</name>
    <dbReference type="NCBI Taxonomy" id="2691583"/>
    <lineage>
        <taxon>Bacteria</taxon>
        <taxon>Pseudomonadati</taxon>
        <taxon>Pseudomonadota</taxon>
        <taxon>Gammaproteobacteria</taxon>
        <taxon>Enterobacterales</taxon>
        <taxon>Pectobacteriaceae</taxon>
        <taxon>Acerihabitans</taxon>
    </lineage>
</organism>
<keyword evidence="3" id="KW-1185">Reference proteome</keyword>
<dbReference type="Proteomes" id="UP000461443">
    <property type="component" value="Unassembled WGS sequence"/>
</dbReference>
<protein>
    <submittedName>
        <fullName evidence="2">Uncharacterized protein</fullName>
    </submittedName>
</protein>
<comment type="caution">
    <text evidence="2">The sequence shown here is derived from an EMBL/GenBank/DDBJ whole genome shotgun (WGS) entry which is preliminary data.</text>
</comment>
<reference evidence="2 3" key="1">
    <citation type="submission" date="2019-12" db="EMBL/GenBank/DDBJ databases">
        <authorList>
            <person name="Lee S.D."/>
        </authorList>
    </citation>
    <scope>NUCLEOTIDE SEQUENCE [LARGE SCALE GENOMIC DNA]</scope>
    <source>
        <strain evidence="2 3">SAP-6</strain>
    </source>
</reference>
<sequence length="70" mass="7918">MIKRNGESNAGYGRLSIQGNDPRHTWPEADAVRGKKMAHIRRRGAGHDVSSLGQVLKKFITWLRDLFSND</sequence>
<accession>A0A845SPV4</accession>
<evidence type="ECO:0000313" key="3">
    <source>
        <dbReference type="Proteomes" id="UP000461443"/>
    </source>
</evidence>
<dbReference type="RefSeq" id="WP_162367662.1">
    <property type="nucleotide sequence ID" value="NZ_WUBS01000015.1"/>
</dbReference>
<name>A0A845SPV4_9GAMM</name>
<dbReference type="AlphaFoldDB" id="A0A845SPV4"/>
<proteinExistence type="predicted"/>
<dbReference type="EMBL" id="WUBS01000015">
    <property type="protein sequence ID" value="NDL64956.1"/>
    <property type="molecule type" value="Genomic_DNA"/>
</dbReference>
<reference evidence="2 3" key="2">
    <citation type="submission" date="2020-02" db="EMBL/GenBank/DDBJ databases">
        <title>The new genus of Enterobacteriales.</title>
        <authorList>
            <person name="Kim I.S."/>
        </authorList>
    </citation>
    <scope>NUCLEOTIDE SEQUENCE [LARGE SCALE GENOMIC DNA]</scope>
    <source>
        <strain evidence="2 3">SAP-6</strain>
    </source>
</reference>